<keyword evidence="1" id="KW-0210">Decarboxylase</keyword>
<proteinExistence type="inferred from homology"/>
<reference evidence="5" key="1">
    <citation type="submission" date="2018-05" db="EMBL/GenBank/DDBJ databases">
        <authorList>
            <person name="Lanie J.A."/>
            <person name="Ng W.-L."/>
            <person name="Kazmierczak K.M."/>
            <person name="Andrzejewski T.M."/>
            <person name="Davidsen T.M."/>
            <person name="Wayne K.J."/>
            <person name="Tettelin H."/>
            <person name="Glass J.I."/>
            <person name="Rusch D."/>
            <person name="Podicherti R."/>
            <person name="Tsui H.-C.T."/>
            <person name="Winkler M.E."/>
        </authorList>
    </citation>
    <scope>NUCLEOTIDE SEQUENCE</scope>
</reference>
<dbReference type="AlphaFoldDB" id="A0A381QXI5"/>
<evidence type="ECO:0000259" key="3">
    <source>
        <dbReference type="Pfam" id="PF02441"/>
    </source>
</evidence>
<dbReference type="SUPFAM" id="SSF52507">
    <property type="entry name" value="Homo-oligomeric flavin-containing Cys decarboxylases, HFCD"/>
    <property type="match status" value="1"/>
</dbReference>
<dbReference type="Pfam" id="PF04127">
    <property type="entry name" value="DFP"/>
    <property type="match status" value="1"/>
</dbReference>
<dbReference type="GO" id="GO:0004633">
    <property type="term" value="F:phosphopantothenoylcysteine decarboxylase activity"/>
    <property type="evidence" value="ECO:0007669"/>
    <property type="project" value="InterPro"/>
</dbReference>
<dbReference type="InterPro" id="IPR007085">
    <property type="entry name" value="DNA/pantothenate-metab_flavo_C"/>
</dbReference>
<feature type="domain" description="DNA/pantothenate metabolism flavoprotein C-terminal" evidence="4">
    <location>
        <begin position="192"/>
        <end position="398"/>
    </location>
</feature>
<dbReference type="HAMAP" id="MF_02225">
    <property type="entry name" value="CoaBC"/>
    <property type="match status" value="1"/>
</dbReference>
<dbReference type="InterPro" id="IPR035929">
    <property type="entry name" value="CoaB-like_sf"/>
</dbReference>
<feature type="domain" description="Flavoprotein" evidence="3">
    <location>
        <begin position="6"/>
        <end position="174"/>
    </location>
</feature>
<dbReference type="GO" id="GO:0004632">
    <property type="term" value="F:phosphopantothenate--cysteine ligase activity"/>
    <property type="evidence" value="ECO:0007669"/>
    <property type="project" value="InterPro"/>
</dbReference>
<evidence type="ECO:0000256" key="1">
    <source>
        <dbReference type="ARBA" id="ARBA00022793"/>
    </source>
</evidence>
<dbReference type="Gene3D" id="3.40.50.10300">
    <property type="entry name" value="CoaB-like"/>
    <property type="match status" value="1"/>
</dbReference>
<dbReference type="GO" id="GO:0015937">
    <property type="term" value="P:coenzyme A biosynthetic process"/>
    <property type="evidence" value="ECO:0007669"/>
    <property type="project" value="InterPro"/>
</dbReference>
<dbReference type="NCBIfam" id="TIGR00521">
    <property type="entry name" value="coaBC_dfp"/>
    <property type="match status" value="1"/>
</dbReference>
<dbReference type="Pfam" id="PF02441">
    <property type="entry name" value="Flavoprotein"/>
    <property type="match status" value="1"/>
</dbReference>
<dbReference type="Gene3D" id="3.40.50.1950">
    <property type="entry name" value="Flavin prenyltransferase-like"/>
    <property type="match status" value="1"/>
</dbReference>
<protein>
    <recommendedName>
        <fullName evidence="6">Flavoprotein domain-containing protein</fullName>
    </recommendedName>
</protein>
<evidence type="ECO:0000259" key="4">
    <source>
        <dbReference type="Pfam" id="PF04127"/>
    </source>
</evidence>
<dbReference type="InterPro" id="IPR005252">
    <property type="entry name" value="CoaBC"/>
</dbReference>
<dbReference type="PANTHER" id="PTHR14359:SF6">
    <property type="entry name" value="PHOSPHOPANTOTHENOYLCYSTEINE DECARBOXYLASE"/>
    <property type="match status" value="1"/>
</dbReference>
<dbReference type="GO" id="GO:0071513">
    <property type="term" value="C:phosphopantothenoylcysteine decarboxylase complex"/>
    <property type="evidence" value="ECO:0007669"/>
    <property type="project" value="TreeGrafter"/>
</dbReference>
<dbReference type="SUPFAM" id="SSF102645">
    <property type="entry name" value="CoaB-like"/>
    <property type="match status" value="1"/>
</dbReference>
<evidence type="ECO:0008006" key="6">
    <source>
        <dbReference type="Google" id="ProtNLM"/>
    </source>
</evidence>
<name>A0A381QXI5_9ZZZZ</name>
<dbReference type="GO" id="GO:0015941">
    <property type="term" value="P:pantothenate catabolic process"/>
    <property type="evidence" value="ECO:0007669"/>
    <property type="project" value="InterPro"/>
</dbReference>
<organism evidence="5">
    <name type="scientific">marine metagenome</name>
    <dbReference type="NCBI Taxonomy" id="408172"/>
    <lineage>
        <taxon>unclassified sequences</taxon>
        <taxon>metagenomes</taxon>
        <taxon>ecological metagenomes</taxon>
    </lineage>
</organism>
<evidence type="ECO:0000313" key="5">
    <source>
        <dbReference type="EMBL" id="SUZ83319.1"/>
    </source>
</evidence>
<dbReference type="GO" id="GO:0010181">
    <property type="term" value="F:FMN binding"/>
    <property type="evidence" value="ECO:0007669"/>
    <property type="project" value="InterPro"/>
</dbReference>
<keyword evidence="2" id="KW-0456">Lyase</keyword>
<accession>A0A381QXI5</accession>
<dbReference type="PANTHER" id="PTHR14359">
    <property type="entry name" value="HOMO-OLIGOMERIC FLAVIN CONTAINING CYS DECARBOXYLASE FAMILY"/>
    <property type="match status" value="1"/>
</dbReference>
<dbReference type="EMBL" id="UINC01001545">
    <property type="protein sequence ID" value="SUZ83319.1"/>
    <property type="molecule type" value="Genomic_DNA"/>
</dbReference>
<evidence type="ECO:0000256" key="2">
    <source>
        <dbReference type="ARBA" id="ARBA00023239"/>
    </source>
</evidence>
<dbReference type="InterPro" id="IPR003382">
    <property type="entry name" value="Flavoprotein"/>
</dbReference>
<dbReference type="InterPro" id="IPR036551">
    <property type="entry name" value="Flavin_trans-like"/>
</dbReference>
<sequence length="408" mass="45716">MSLENKKILLIIGGGISAYKSLDLIRLLLKKHSSIKVVLTKSGKKFVTSLSISSLSKNRVFEEMFDEKNKGKIDHISLSRWADLILVMPATANFMSKIARGSADDLASTIILASNKEIFLVPAMNVRMWIHKATQKNLNALIEYGYKFIGPIDGEMACGEYGKGKMSSPRQILSFLDKYFKNKDFLKKKKVNAIVTTGPTKEYIDPVRYISNESSGKQGYEIASELSRLGIKTTLISGPTNLNYNNEIKVKKVTSGNEMFEAVKKRLPADIAVCVAAVSDFKPVLRKKNKIKKELKLDEIKIEKNLDILSFLGKNNRHKPKLLVGFSAETDNLLKNSIKKMQDKFCDIMIANDVSKKEVGINSDLNEVIIIDKNGKTEKIKKNSKKFIASVIAKKIVETFLSNEKNLN</sequence>
<gene>
    <name evidence="5" type="ORF">METZ01_LOCUS36173</name>
</gene>